<accession>A0A1W6Z1T1</accession>
<feature type="transmembrane region" description="Helical" evidence="1">
    <location>
        <begin position="30"/>
        <end position="47"/>
    </location>
</feature>
<sequence>MTRAVIAVALGAAGIAYPFAVHAGLQHGAARWIALPLAVLWLARAMSDEGRGMGGRLVPAAAVAFCAAIAFLDDSRLLRWYPVLINAGMAAVFARSLLHGMPVIERLARLRRPDLPAAGVAYTRRVTQVWTAFFVCNGSVAAALALWAPWIWWTWYNGAISYALIGLLIVGEWICRPGRHTGEVMR</sequence>
<evidence type="ECO:0008006" key="4">
    <source>
        <dbReference type="Google" id="ProtNLM"/>
    </source>
</evidence>
<feature type="transmembrane region" description="Helical" evidence="1">
    <location>
        <begin position="54"/>
        <end position="72"/>
    </location>
</feature>
<dbReference type="AlphaFoldDB" id="A0A1W6Z1T1"/>
<dbReference type="EMBL" id="CP021109">
    <property type="protein sequence ID" value="ARP87059.1"/>
    <property type="molecule type" value="Genomic_DNA"/>
</dbReference>
<evidence type="ECO:0000313" key="3">
    <source>
        <dbReference type="Proteomes" id="UP000194139"/>
    </source>
</evidence>
<keyword evidence="1" id="KW-0472">Membrane</keyword>
<keyword evidence="1" id="KW-1133">Transmembrane helix</keyword>
<name>A0A1W6Z1T1_9BORD</name>
<feature type="transmembrane region" description="Helical" evidence="1">
    <location>
        <begin position="159"/>
        <end position="175"/>
    </location>
</feature>
<gene>
    <name evidence="2" type="ORF">CAL13_13200</name>
</gene>
<evidence type="ECO:0000313" key="2">
    <source>
        <dbReference type="EMBL" id="ARP87059.1"/>
    </source>
</evidence>
<evidence type="ECO:0000256" key="1">
    <source>
        <dbReference type="SAM" id="Phobius"/>
    </source>
</evidence>
<organism evidence="2 3">
    <name type="scientific">Bordetella genomosp. 9</name>
    <dbReference type="NCBI Taxonomy" id="1416803"/>
    <lineage>
        <taxon>Bacteria</taxon>
        <taxon>Pseudomonadati</taxon>
        <taxon>Pseudomonadota</taxon>
        <taxon>Betaproteobacteria</taxon>
        <taxon>Burkholderiales</taxon>
        <taxon>Alcaligenaceae</taxon>
        <taxon>Bordetella</taxon>
    </lineage>
</organism>
<keyword evidence="3" id="KW-1185">Reference proteome</keyword>
<dbReference type="RefSeq" id="WP_086057807.1">
    <property type="nucleotide sequence ID" value="NZ_CP021109.1"/>
</dbReference>
<dbReference type="OrthoDB" id="8537043at2"/>
<dbReference type="Proteomes" id="UP000194139">
    <property type="component" value="Chromosome"/>
</dbReference>
<proteinExistence type="predicted"/>
<keyword evidence="1" id="KW-0812">Transmembrane</keyword>
<reference evidence="2 3" key="1">
    <citation type="submission" date="2017-05" db="EMBL/GenBank/DDBJ databases">
        <title>Complete and WGS of Bordetella genogroups.</title>
        <authorList>
            <person name="Spilker T."/>
            <person name="LiPuma J."/>
        </authorList>
    </citation>
    <scope>NUCLEOTIDE SEQUENCE [LARGE SCALE GENOMIC DNA]</scope>
    <source>
        <strain evidence="2 3">AU17164</strain>
    </source>
</reference>
<protein>
    <recommendedName>
        <fullName evidence="4">DNA gyrase subunit B</fullName>
    </recommendedName>
</protein>
<feature type="transmembrane region" description="Helical" evidence="1">
    <location>
        <begin position="129"/>
        <end position="153"/>
    </location>
</feature>
<feature type="transmembrane region" description="Helical" evidence="1">
    <location>
        <begin position="78"/>
        <end position="98"/>
    </location>
</feature>